<keyword evidence="2" id="KW-0645">Protease</keyword>
<comment type="caution">
    <text evidence="2">The sequence shown here is derived from an EMBL/GenBank/DDBJ whole genome shotgun (WGS) entry which is preliminary data.</text>
</comment>
<dbReference type="GO" id="GO:0006508">
    <property type="term" value="P:proteolysis"/>
    <property type="evidence" value="ECO:0007669"/>
    <property type="project" value="UniProtKB-KW"/>
</dbReference>
<dbReference type="OrthoDB" id="9804023at2"/>
<dbReference type="InterPro" id="IPR038765">
    <property type="entry name" value="Papain-like_cys_pep_sf"/>
</dbReference>
<dbReference type="PANTHER" id="PTHR33490:SF6">
    <property type="entry name" value="SLL1049 PROTEIN"/>
    <property type="match status" value="1"/>
</dbReference>
<dbReference type="PANTHER" id="PTHR33490">
    <property type="entry name" value="BLR5614 PROTEIN-RELATED"/>
    <property type="match status" value="1"/>
</dbReference>
<reference evidence="2 3" key="1">
    <citation type="submission" date="2019-06" db="EMBL/GenBank/DDBJ databases">
        <title>Sequencing the genomes of 1000 actinobacteria strains.</title>
        <authorList>
            <person name="Klenk H.-P."/>
        </authorList>
    </citation>
    <scope>NUCLEOTIDE SEQUENCE [LARGE SCALE GENOMIC DNA]</scope>
    <source>
        <strain evidence="2 3">DSM 10596</strain>
    </source>
</reference>
<sequence length="281" mass="31051">MNRYEVVHTNAFKYQDTVRASYNEARMIPVAGRGQRIVDVSVNIDPLSSRYDYTDYWGTRVVSFEVLRPHDHLTLVAASLVELAGPEGFDDPSATWEDLRDPALCDRQSVYLTHSHVTVVPDDVRALALDCIEGNSPHQAALLISDAIRDAMEYVPGVTTVHTPASEAWQERKGVCQDIAHLTVGALRSVGIPALYVSGYYDPRAAADLDQETVVGQSHAWVEWWAGSWRPYDPTNRVVAGDQHVVVGRGREYDDVPPFKGVFAGGGRSELDVSVAMTLKN</sequence>
<evidence type="ECO:0000259" key="1">
    <source>
        <dbReference type="SMART" id="SM00460"/>
    </source>
</evidence>
<keyword evidence="3" id="KW-1185">Reference proteome</keyword>
<dbReference type="RefSeq" id="WP_142111284.1">
    <property type="nucleotide sequence ID" value="NZ_BAAATB010000008.1"/>
</dbReference>
<dbReference type="Gene3D" id="3.10.620.30">
    <property type="match status" value="1"/>
</dbReference>
<dbReference type="InterPro" id="IPR002931">
    <property type="entry name" value="Transglutaminase-like"/>
</dbReference>
<proteinExistence type="predicted"/>
<dbReference type="SUPFAM" id="SSF54001">
    <property type="entry name" value="Cysteine proteinases"/>
    <property type="match status" value="1"/>
</dbReference>
<feature type="domain" description="Transglutaminase-like" evidence="1">
    <location>
        <begin position="168"/>
        <end position="236"/>
    </location>
</feature>
<protein>
    <submittedName>
        <fullName evidence="2">Transglutaminase-like putative cysteine protease</fullName>
    </submittedName>
</protein>
<name>A0A542SMW3_9MICO</name>
<dbReference type="EMBL" id="VFNV01000001">
    <property type="protein sequence ID" value="TQK75952.1"/>
    <property type="molecule type" value="Genomic_DNA"/>
</dbReference>
<accession>A0A542SMW3</accession>
<evidence type="ECO:0000313" key="2">
    <source>
        <dbReference type="EMBL" id="TQK75952.1"/>
    </source>
</evidence>
<dbReference type="SMART" id="SM00460">
    <property type="entry name" value="TGc"/>
    <property type="match status" value="1"/>
</dbReference>
<organism evidence="2 3">
    <name type="scientific">Rarobacter incanus</name>
    <dbReference type="NCBI Taxonomy" id="153494"/>
    <lineage>
        <taxon>Bacteria</taxon>
        <taxon>Bacillati</taxon>
        <taxon>Actinomycetota</taxon>
        <taxon>Actinomycetes</taxon>
        <taxon>Micrococcales</taxon>
        <taxon>Rarobacteraceae</taxon>
        <taxon>Rarobacter</taxon>
    </lineage>
</organism>
<keyword evidence="2" id="KW-0378">Hydrolase</keyword>
<dbReference type="Pfam" id="PF01841">
    <property type="entry name" value="Transglut_core"/>
    <property type="match status" value="1"/>
</dbReference>
<dbReference type="GO" id="GO:0008233">
    <property type="term" value="F:peptidase activity"/>
    <property type="evidence" value="ECO:0007669"/>
    <property type="project" value="UniProtKB-KW"/>
</dbReference>
<dbReference type="InterPro" id="IPR013589">
    <property type="entry name" value="Bac_transglu_N"/>
</dbReference>
<evidence type="ECO:0000313" key="3">
    <source>
        <dbReference type="Proteomes" id="UP000316181"/>
    </source>
</evidence>
<dbReference type="AlphaFoldDB" id="A0A542SMW3"/>
<dbReference type="Proteomes" id="UP000316181">
    <property type="component" value="Unassembled WGS sequence"/>
</dbReference>
<gene>
    <name evidence="2" type="ORF">FB389_0596</name>
</gene>
<dbReference type="Pfam" id="PF08379">
    <property type="entry name" value="Bact_transglu_N"/>
    <property type="match status" value="1"/>
</dbReference>